<evidence type="ECO:0000256" key="4">
    <source>
        <dbReference type="HAMAP-Rule" id="MF_01925"/>
    </source>
</evidence>
<evidence type="ECO:0000256" key="6">
    <source>
        <dbReference type="PIRSR" id="PIRSR000193-1"/>
    </source>
</evidence>
<comment type="catalytic activity">
    <reaction evidence="4">
        <text>L-proline + NAD(+) = (S)-1-pyrroline-5-carboxylate + NADH + 2 H(+)</text>
        <dbReference type="Rhea" id="RHEA:14105"/>
        <dbReference type="ChEBI" id="CHEBI:15378"/>
        <dbReference type="ChEBI" id="CHEBI:17388"/>
        <dbReference type="ChEBI" id="CHEBI:57540"/>
        <dbReference type="ChEBI" id="CHEBI:57945"/>
        <dbReference type="ChEBI" id="CHEBI:60039"/>
        <dbReference type="EC" id="1.5.1.2"/>
    </reaction>
</comment>
<dbReference type="InterPro" id="IPR028939">
    <property type="entry name" value="P5C_Rdtase_cat_N"/>
</dbReference>
<keyword evidence="2 4" id="KW-0521">NADP</keyword>
<dbReference type="EC" id="1.5.1.2" evidence="4 5"/>
<evidence type="ECO:0000259" key="9">
    <source>
        <dbReference type="Pfam" id="PF14748"/>
    </source>
</evidence>
<dbReference type="SUPFAM" id="SSF48179">
    <property type="entry name" value="6-phosphogluconate dehydrogenase C-terminal domain-like"/>
    <property type="match status" value="1"/>
</dbReference>
<reference evidence="10 12" key="1">
    <citation type="submission" date="2023-07" db="EMBL/GenBank/DDBJ databases">
        <authorList>
            <person name="Peeters C."/>
        </authorList>
    </citation>
    <scope>NUCLEOTIDE SEQUENCE</scope>
    <source>
        <strain evidence="11 12">LMG 32965</strain>
        <strain evidence="10">R-77567</strain>
    </source>
</reference>
<keyword evidence="4" id="KW-0963">Cytoplasm</keyword>
<keyword evidence="4 7" id="KW-0028">Amino-acid biosynthesis</keyword>
<dbReference type="AlphaFoldDB" id="A0AAD2BTR7"/>
<evidence type="ECO:0000256" key="2">
    <source>
        <dbReference type="ARBA" id="ARBA00022857"/>
    </source>
</evidence>
<comment type="similarity">
    <text evidence="1 4 7">Belongs to the pyrroline-5-carboxylate reductase family.</text>
</comment>
<evidence type="ECO:0000313" key="11">
    <source>
        <dbReference type="EMBL" id="CAJ0858519.1"/>
    </source>
</evidence>
<dbReference type="InterPro" id="IPR036291">
    <property type="entry name" value="NAD(P)-bd_dom_sf"/>
</dbReference>
<dbReference type="HAMAP" id="MF_01925">
    <property type="entry name" value="P5C_reductase"/>
    <property type="match status" value="1"/>
</dbReference>
<comment type="pathway">
    <text evidence="4 7">Amino-acid biosynthesis; L-proline biosynthesis; L-proline from L-glutamate 5-semialdehyde: step 1/1.</text>
</comment>
<protein>
    <recommendedName>
        <fullName evidence="4 5">Pyrroline-5-carboxylate reductase</fullName>
        <shortName evidence="4">P5C reductase</shortName>
        <shortName evidence="4">P5CR</shortName>
        <ecNumber evidence="4 5">1.5.1.2</ecNumber>
    </recommendedName>
    <alternativeName>
        <fullName evidence="4">PCA reductase</fullName>
    </alternativeName>
</protein>
<dbReference type="PANTHER" id="PTHR11645:SF0">
    <property type="entry name" value="PYRROLINE-5-CARBOXYLATE REDUCTASE 3"/>
    <property type="match status" value="1"/>
</dbReference>
<dbReference type="NCBIfam" id="TIGR00112">
    <property type="entry name" value="proC"/>
    <property type="match status" value="1"/>
</dbReference>
<dbReference type="GO" id="GO:0004735">
    <property type="term" value="F:pyrroline-5-carboxylate reductase activity"/>
    <property type="evidence" value="ECO:0007669"/>
    <property type="project" value="UniProtKB-UniRule"/>
</dbReference>
<organism evidence="10 13">
    <name type="scientific">Ralstonia flatus</name>
    <dbReference type="NCBI Taxonomy" id="3058601"/>
    <lineage>
        <taxon>Bacteria</taxon>
        <taxon>Pseudomonadati</taxon>
        <taxon>Pseudomonadota</taxon>
        <taxon>Betaproteobacteria</taxon>
        <taxon>Burkholderiales</taxon>
        <taxon>Burkholderiaceae</taxon>
        <taxon>Ralstonia</taxon>
    </lineage>
</organism>
<dbReference type="PROSITE" id="PS00521">
    <property type="entry name" value="P5CR"/>
    <property type="match status" value="1"/>
</dbReference>
<comment type="caution">
    <text evidence="10">The sequence shown here is derived from an EMBL/GenBank/DDBJ whole genome shotgun (WGS) entry which is preliminary data.</text>
</comment>
<evidence type="ECO:0000259" key="8">
    <source>
        <dbReference type="Pfam" id="PF03807"/>
    </source>
</evidence>
<feature type="binding site" evidence="6">
    <location>
        <begin position="10"/>
        <end position="15"/>
    </location>
    <ligand>
        <name>NADP(+)</name>
        <dbReference type="ChEBI" id="CHEBI:58349"/>
    </ligand>
</feature>
<dbReference type="EMBL" id="CAUDKO010000001">
    <property type="protein sequence ID" value="CAJ0848515.1"/>
    <property type="molecule type" value="Genomic_DNA"/>
</dbReference>
<evidence type="ECO:0000256" key="3">
    <source>
        <dbReference type="ARBA" id="ARBA00023002"/>
    </source>
</evidence>
<dbReference type="Proteomes" id="UP001189792">
    <property type="component" value="Unassembled WGS sequence"/>
</dbReference>
<gene>
    <name evidence="4 10" type="primary">proC</name>
    <name evidence="11" type="ORF">R77564_00569</name>
    <name evidence="10" type="ORF">R77567_00169</name>
</gene>
<name>A0AAD2BTR7_9RALS</name>
<keyword evidence="12" id="KW-1185">Reference proteome</keyword>
<comment type="function">
    <text evidence="4">Catalyzes the reduction of 1-pyrroline-5-carboxylate (PCA) to L-proline.</text>
</comment>
<comment type="subcellular location">
    <subcellularLocation>
        <location evidence="4">Cytoplasm</location>
    </subcellularLocation>
</comment>
<dbReference type="Proteomes" id="UP001190491">
    <property type="component" value="Unassembled WGS sequence"/>
</dbReference>
<comment type="catalytic activity">
    <reaction evidence="4 7">
        <text>L-proline + NADP(+) = (S)-1-pyrroline-5-carboxylate + NADPH + 2 H(+)</text>
        <dbReference type="Rhea" id="RHEA:14109"/>
        <dbReference type="ChEBI" id="CHEBI:15378"/>
        <dbReference type="ChEBI" id="CHEBI:17388"/>
        <dbReference type="ChEBI" id="CHEBI:57783"/>
        <dbReference type="ChEBI" id="CHEBI:58349"/>
        <dbReference type="ChEBI" id="CHEBI:60039"/>
        <dbReference type="EC" id="1.5.1.2"/>
    </reaction>
</comment>
<dbReference type="PIRSF" id="PIRSF000193">
    <property type="entry name" value="Pyrrol-5-carb_rd"/>
    <property type="match status" value="1"/>
</dbReference>
<feature type="domain" description="Pyrroline-5-carboxylate reductase dimerisation" evidence="9">
    <location>
        <begin position="163"/>
        <end position="267"/>
    </location>
</feature>
<dbReference type="InterPro" id="IPR053790">
    <property type="entry name" value="P5CR-like_CS"/>
</dbReference>
<evidence type="ECO:0000313" key="10">
    <source>
        <dbReference type="EMBL" id="CAJ0848515.1"/>
    </source>
</evidence>
<accession>A0AAD2BTR7</accession>
<evidence type="ECO:0000256" key="1">
    <source>
        <dbReference type="ARBA" id="ARBA00005525"/>
    </source>
</evidence>
<proteinExistence type="inferred from homology"/>
<dbReference type="EMBL" id="CAUDLI010000001">
    <property type="protein sequence ID" value="CAJ0858519.1"/>
    <property type="molecule type" value="Genomic_DNA"/>
</dbReference>
<dbReference type="Gene3D" id="1.10.3730.10">
    <property type="entry name" value="ProC C-terminal domain-like"/>
    <property type="match status" value="1"/>
</dbReference>
<feature type="binding site" evidence="6">
    <location>
        <begin position="71"/>
        <end position="74"/>
    </location>
    <ligand>
        <name>NADP(+)</name>
        <dbReference type="ChEBI" id="CHEBI:58349"/>
    </ligand>
</feature>
<evidence type="ECO:0000313" key="12">
    <source>
        <dbReference type="Proteomes" id="UP001189792"/>
    </source>
</evidence>
<evidence type="ECO:0000256" key="7">
    <source>
        <dbReference type="RuleBase" id="RU003903"/>
    </source>
</evidence>
<dbReference type="Pfam" id="PF03807">
    <property type="entry name" value="F420_oxidored"/>
    <property type="match status" value="1"/>
</dbReference>
<evidence type="ECO:0000313" key="13">
    <source>
        <dbReference type="Proteomes" id="UP001190491"/>
    </source>
</evidence>
<dbReference type="Gene3D" id="3.40.50.720">
    <property type="entry name" value="NAD(P)-binding Rossmann-like Domain"/>
    <property type="match status" value="1"/>
</dbReference>
<keyword evidence="3 4" id="KW-0560">Oxidoreductase</keyword>
<dbReference type="Pfam" id="PF14748">
    <property type="entry name" value="P5CR_dimer"/>
    <property type="match status" value="1"/>
</dbReference>
<sequence length="274" mass="28122">MLDTLKLGFIGGGNMAAALIGGLIAKGAHGGNIVVVDPTEPARSRAEQTWGARTAAAPGADLADRDVIVLAVKPQQMREVCAQLAPHLCDSLVLSVAAGIRIQDLSRWLNGHARVVRAMPNTPALSGLGMTGLAANAGLSDADRATASAIANAVGKSVWVPAEAQIDAVTAISGSGPAYVFYFIEAMQQAAQELGLSAEDGRTLAVETFIGAATLAGQSTEPVEVLRERVTSKGGTTYAALTSMEGADIKAAFVRAMHAAAARGKEMGEEFGRD</sequence>
<dbReference type="InterPro" id="IPR029036">
    <property type="entry name" value="P5CR_dimer"/>
</dbReference>
<dbReference type="InterPro" id="IPR008927">
    <property type="entry name" value="6-PGluconate_DH-like_C_sf"/>
</dbReference>
<dbReference type="PANTHER" id="PTHR11645">
    <property type="entry name" value="PYRROLINE-5-CARBOXYLATE REDUCTASE"/>
    <property type="match status" value="1"/>
</dbReference>
<keyword evidence="4 7" id="KW-0641">Proline biosynthesis</keyword>
<dbReference type="RefSeq" id="WP_206274265.1">
    <property type="nucleotide sequence ID" value="NZ_CAUDKO010000001.1"/>
</dbReference>
<evidence type="ECO:0000256" key="5">
    <source>
        <dbReference type="NCBIfam" id="TIGR00112"/>
    </source>
</evidence>
<dbReference type="GO" id="GO:0055129">
    <property type="term" value="P:L-proline biosynthetic process"/>
    <property type="evidence" value="ECO:0007669"/>
    <property type="project" value="UniProtKB-UniRule"/>
</dbReference>
<dbReference type="SUPFAM" id="SSF51735">
    <property type="entry name" value="NAD(P)-binding Rossmann-fold domains"/>
    <property type="match status" value="1"/>
</dbReference>
<dbReference type="FunFam" id="1.10.3730.10:FF:000001">
    <property type="entry name" value="Pyrroline-5-carboxylate reductase"/>
    <property type="match status" value="1"/>
</dbReference>
<dbReference type="GO" id="GO:0005737">
    <property type="term" value="C:cytoplasm"/>
    <property type="evidence" value="ECO:0007669"/>
    <property type="project" value="UniProtKB-SubCell"/>
</dbReference>
<feature type="domain" description="Pyrroline-5-carboxylate reductase catalytic N-terminal" evidence="8">
    <location>
        <begin position="6"/>
        <end position="99"/>
    </location>
</feature>
<dbReference type="InterPro" id="IPR000304">
    <property type="entry name" value="Pyrroline-COOH_reductase"/>
</dbReference>